<evidence type="ECO:0000313" key="2">
    <source>
        <dbReference type="Proteomes" id="UP000184518"/>
    </source>
</evidence>
<dbReference type="Proteomes" id="UP000184518">
    <property type="component" value="Unassembled WGS sequence"/>
</dbReference>
<gene>
    <name evidence="1" type="ORF">SAMN05443633_101589</name>
</gene>
<organism evidence="1 2">
    <name type="scientific">Chryseobacterium arachidis</name>
    <dbReference type="NCBI Taxonomy" id="1416778"/>
    <lineage>
        <taxon>Bacteria</taxon>
        <taxon>Pseudomonadati</taxon>
        <taxon>Bacteroidota</taxon>
        <taxon>Flavobacteriia</taxon>
        <taxon>Flavobacteriales</taxon>
        <taxon>Weeksellaceae</taxon>
        <taxon>Chryseobacterium group</taxon>
        <taxon>Chryseobacterium</taxon>
    </lineage>
</organism>
<dbReference type="RefSeq" id="WP_072953110.1">
    <property type="nucleotide sequence ID" value="NZ_FQUT01000001.1"/>
</dbReference>
<dbReference type="OrthoDB" id="798926at2"/>
<sequence length="128" mass="15436">MDITSIIKNAVASDINWKHQDFHYIVDILSKRYFITIDLEEEKVAILALKNTVTGYLCLEYPLFFIENKFYSEVRLILNQFKYLKYIKVDSLSEQSLTVNPETYNKYFNYFENMDSFSAEDFYFYNIY</sequence>
<evidence type="ECO:0000313" key="1">
    <source>
        <dbReference type="EMBL" id="SHE59710.1"/>
    </source>
</evidence>
<proteinExistence type="predicted"/>
<reference evidence="2" key="1">
    <citation type="submission" date="2016-11" db="EMBL/GenBank/DDBJ databases">
        <authorList>
            <person name="Varghese N."/>
            <person name="Submissions S."/>
        </authorList>
    </citation>
    <scope>NUCLEOTIDE SEQUENCE [LARGE SCALE GENOMIC DNA]</scope>
    <source>
        <strain evidence="2">DSM 27619</strain>
    </source>
</reference>
<accession>A0A1M4USX7</accession>
<dbReference type="EMBL" id="FQUT01000001">
    <property type="protein sequence ID" value="SHE59710.1"/>
    <property type="molecule type" value="Genomic_DNA"/>
</dbReference>
<keyword evidence="2" id="KW-1185">Reference proteome</keyword>
<name>A0A1M4USX7_9FLAO</name>
<protein>
    <submittedName>
        <fullName evidence="1">Uncharacterized protein</fullName>
    </submittedName>
</protein>
<dbReference type="AlphaFoldDB" id="A0A1M4USX7"/>